<accession>A0A811ZS79</accession>
<dbReference type="Proteomes" id="UP000645828">
    <property type="component" value="Unassembled WGS sequence"/>
</dbReference>
<gene>
    <name evidence="1" type="ORF">NYPRO_LOCUS24279</name>
</gene>
<reference evidence="1" key="1">
    <citation type="submission" date="2020-12" db="EMBL/GenBank/DDBJ databases">
        <authorList>
            <consortium name="Molecular Ecology Group"/>
        </authorList>
    </citation>
    <scope>NUCLEOTIDE SEQUENCE</scope>
    <source>
        <strain evidence="1">TBG_1078</strain>
    </source>
</reference>
<evidence type="ECO:0000313" key="1">
    <source>
        <dbReference type="EMBL" id="CAD7691485.1"/>
    </source>
</evidence>
<name>A0A811ZS79_NYCPR</name>
<proteinExistence type="predicted"/>
<sequence length="70" mass="8178">MPGRLRILYTKILNVLEQIPKNALSMAKAEPDVKLEDQLRGGQLEEVILQWKSWELSVEEPPAHQWKWPT</sequence>
<protein>
    <submittedName>
        <fullName evidence="1">(raccoon dog) hypothetical protein</fullName>
    </submittedName>
</protein>
<dbReference type="EMBL" id="CAJHUB010000775">
    <property type="protein sequence ID" value="CAD7691485.1"/>
    <property type="molecule type" value="Genomic_DNA"/>
</dbReference>
<organism evidence="1 2">
    <name type="scientific">Nyctereutes procyonoides</name>
    <name type="common">Raccoon dog</name>
    <name type="synonym">Canis procyonoides</name>
    <dbReference type="NCBI Taxonomy" id="34880"/>
    <lineage>
        <taxon>Eukaryota</taxon>
        <taxon>Metazoa</taxon>
        <taxon>Chordata</taxon>
        <taxon>Craniata</taxon>
        <taxon>Vertebrata</taxon>
        <taxon>Euteleostomi</taxon>
        <taxon>Mammalia</taxon>
        <taxon>Eutheria</taxon>
        <taxon>Laurasiatheria</taxon>
        <taxon>Carnivora</taxon>
        <taxon>Caniformia</taxon>
        <taxon>Canidae</taxon>
        <taxon>Nyctereutes</taxon>
    </lineage>
</organism>
<evidence type="ECO:0000313" key="2">
    <source>
        <dbReference type="Proteomes" id="UP000645828"/>
    </source>
</evidence>
<dbReference type="AlphaFoldDB" id="A0A811ZS79"/>
<comment type="caution">
    <text evidence="1">The sequence shown here is derived from an EMBL/GenBank/DDBJ whole genome shotgun (WGS) entry which is preliminary data.</text>
</comment>
<keyword evidence="2" id="KW-1185">Reference proteome</keyword>